<feature type="compositionally biased region" description="Low complexity" evidence="1">
    <location>
        <begin position="63"/>
        <end position="73"/>
    </location>
</feature>
<organism evidence="2 3">
    <name type="scientific">Penicillium desertorum</name>
    <dbReference type="NCBI Taxonomy" id="1303715"/>
    <lineage>
        <taxon>Eukaryota</taxon>
        <taxon>Fungi</taxon>
        <taxon>Dikarya</taxon>
        <taxon>Ascomycota</taxon>
        <taxon>Pezizomycotina</taxon>
        <taxon>Eurotiomycetes</taxon>
        <taxon>Eurotiomycetidae</taxon>
        <taxon>Eurotiales</taxon>
        <taxon>Aspergillaceae</taxon>
        <taxon>Penicillium</taxon>
    </lineage>
</organism>
<comment type="caution">
    <text evidence="2">The sequence shown here is derived from an EMBL/GenBank/DDBJ whole genome shotgun (WGS) entry which is preliminary data.</text>
</comment>
<dbReference type="EMBL" id="JAPWDO010000005">
    <property type="protein sequence ID" value="KAJ5471445.1"/>
    <property type="molecule type" value="Genomic_DNA"/>
</dbReference>
<proteinExistence type="predicted"/>
<accession>A0A9W9WPS0</accession>
<protein>
    <submittedName>
        <fullName evidence="2">Uncharacterized protein</fullName>
    </submittedName>
</protein>
<dbReference type="Proteomes" id="UP001147760">
    <property type="component" value="Unassembled WGS sequence"/>
</dbReference>
<feature type="region of interest" description="Disordered" evidence="1">
    <location>
        <begin position="52"/>
        <end position="73"/>
    </location>
</feature>
<reference evidence="2" key="2">
    <citation type="journal article" date="2023" name="IMA Fungus">
        <title>Comparative genomic study of the Penicillium genus elucidates a diverse pangenome and 15 lateral gene transfer events.</title>
        <authorList>
            <person name="Petersen C."/>
            <person name="Sorensen T."/>
            <person name="Nielsen M.R."/>
            <person name="Sondergaard T.E."/>
            <person name="Sorensen J.L."/>
            <person name="Fitzpatrick D.A."/>
            <person name="Frisvad J.C."/>
            <person name="Nielsen K.L."/>
        </authorList>
    </citation>
    <scope>NUCLEOTIDE SEQUENCE</scope>
    <source>
        <strain evidence="2">IBT 17660</strain>
    </source>
</reference>
<sequence>MTIRHSFKRCGLWSFDPEVICKGLRDDHDEETDLVVYDQGKEYELPEWGEKPVESEEYLPETSPASSSIINSPPTLKKLRQDVSNVQKSIATLKRGFHSYYYQYS</sequence>
<dbReference type="AlphaFoldDB" id="A0A9W9WPS0"/>
<dbReference type="OrthoDB" id="4324149at2759"/>
<evidence type="ECO:0000313" key="3">
    <source>
        <dbReference type="Proteomes" id="UP001147760"/>
    </source>
</evidence>
<evidence type="ECO:0000256" key="1">
    <source>
        <dbReference type="SAM" id="MobiDB-lite"/>
    </source>
</evidence>
<reference evidence="2" key="1">
    <citation type="submission" date="2022-12" db="EMBL/GenBank/DDBJ databases">
        <authorList>
            <person name="Petersen C."/>
        </authorList>
    </citation>
    <scope>NUCLEOTIDE SEQUENCE</scope>
    <source>
        <strain evidence="2">IBT 17660</strain>
    </source>
</reference>
<evidence type="ECO:0000313" key="2">
    <source>
        <dbReference type="EMBL" id="KAJ5471445.1"/>
    </source>
</evidence>
<name>A0A9W9WPS0_9EURO</name>
<gene>
    <name evidence="2" type="ORF">N7530_008802</name>
</gene>
<keyword evidence="3" id="KW-1185">Reference proteome</keyword>